<organism evidence="1 2">
    <name type="scientific">Mobilicoccus caccae</name>
    <dbReference type="NCBI Taxonomy" id="1859295"/>
    <lineage>
        <taxon>Bacteria</taxon>
        <taxon>Bacillati</taxon>
        <taxon>Actinomycetota</taxon>
        <taxon>Actinomycetes</taxon>
        <taxon>Micrococcales</taxon>
        <taxon>Dermatophilaceae</taxon>
        <taxon>Mobilicoccus</taxon>
    </lineage>
</organism>
<dbReference type="RefSeq" id="WP_284303326.1">
    <property type="nucleotide sequence ID" value="NZ_BSUO01000001.1"/>
</dbReference>
<sequence>MQTDRPGTGLSSRCTPDKCNPFLHRLWFEDQLRRDWNTLVAEVAGRDPRVRTIPIDDVFCRDDAVPCDDTLPMTGGPTAMAAAWTPATPAAAVPRTRSTIEGVDVTTLARPDGSHFSPEAMPAVSAALLDRVAAAVQH</sequence>
<proteinExistence type="predicted"/>
<evidence type="ECO:0000313" key="2">
    <source>
        <dbReference type="Proteomes" id="UP001157126"/>
    </source>
</evidence>
<dbReference type="EMBL" id="BSUO01000001">
    <property type="protein sequence ID" value="GMA39407.1"/>
    <property type="molecule type" value="Genomic_DNA"/>
</dbReference>
<protein>
    <submittedName>
        <fullName evidence="1">Uncharacterized protein</fullName>
    </submittedName>
</protein>
<dbReference type="Proteomes" id="UP001157126">
    <property type="component" value="Unassembled WGS sequence"/>
</dbReference>
<comment type="caution">
    <text evidence="1">The sequence shown here is derived from an EMBL/GenBank/DDBJ whole genome shotgun (WGS) entry which is preliminary data.</text>
</comment>
<evidence type="ECO:0000313" key="1">
    <source>
        <dbReference type="EMBL" id="GMA39407.1"/>
    </source>
</evidence>
<name>A0ABQ6IQC8_9MICO</name>
<keyword evidence="2" id="KW-1185">Reference proteome</keyword>
<gene>
    <name evidence="1" type="ORF">GCM10025883_14520</name>
</gene>
<accession>A0ABQ6IQC8</accession>
<reference evidence="2" key="1">
    <citation type="journal article" date="2019" name="Int. J. Syst. Evol. Microbiol.">
        <title>The Global Catalogue of Microorganisms (GCM) 10K type strain sequencing project: providing services to taxonomists for standard genome sequencing and annotation.</title>
        <authorList>
            <consortium name="The Broad Institute Genomics Platform"/>
            <consortium name="The Broad Institute Genome Sequencing Center for Infectious Disease"/>
            <person name="Wu L."/>
            <person name="Ma J."/>
        </authorList>
    </citation>
    <scope>NUCLEOTIDE SEQUENCE [LARGE SCALE GENOMIC DNA]</scope>
    <source>
        <strain evidence="2">NBRC 113072</strain>
    </source>
</reference>